<feature type="domain" description="RRM" evidence="6">
    <location>
        <begin position="64"/>
        <end position="148"/>
    </location>
</feature>
<keyword evidence="8" id="KW-1185">Reference proteome</keyword>
<dbReference type="PROSITE" id="PS50102">
    <property type="entry name" value="RRM"/>
    <property type="match status" value="1"/>
</dbReference>
<sequence length="236" mass="26752">MDSDTEDLDSEMSFGSSHSSCEISPSALCPTIPLFVDPSNVEDLHNYIRTKQQSMIRKLQVQSGVVFFSHVPYSFNDAQLTKYFSRYGTILRVRVFQDVERRNYRAASGLRCSAFMEFANSADARLAVQAVSESPVYSKLFQCKFVEPSQVPANAFEASTRRDKKAQSPELTVSRRGPGSSHSQLRVTDSVSSRRQDLKDAYSAIQVSERKRKRKHSSRHRSRSPRKRSRRSPAGM</sequence>
<protein>
    <recommendedName>
        <fullName evidence="6">RRM domain-containing protein</fullName>
    </recommendedName>
</protein>
<name>A0A1W0WA51_HYPEX</name>
<evidence type="ECO:0000313" key="8">
    <source>
        <dbReference type="Proteomes" id="UP000192578"/>
    </source>
</evidence>
<dbReference type="Pfam" id="PF00076">
    <property type="entry name" value="RRM_1"/>
    <property type="match status" value="1"/>
</dbReference>
<keyword evidence="2 4" id="KW-0694">RNA-binding</keyword>
<reference evidence="8" key="1">
    <citation type="submission" date="2017-01" db="EMBL/GenBank/DDBJ databases">
        <title>Comparative genomics of anhydrobiosis in the tardigrade Hypsibius dujardini.</title>
        <authorList>
            <person name="Yoshida Y."/>
            <person name="Koutsovoulos G."/>
            <person name="Laetsch D."/>
            <person name="Stevens L."/>
            <person name="Kumar S."/>
            <person name="Horikawa D."/>
            <person name="Ishino K."/>
            <person name="Komine S."/>
            <person name="Tomita M."/>
            <person name="Blaxter M."/>
            <person name="Arakawa K."/>
        </authorList>
    </citation>
    <scope>NUCLEOTIDE SEQUENCE [LARGE SCALE GENOMIC DNA]</scope>
    <source>
        <strain evidence="8">Z151</strain>
    </source>
</reference>
<comment type="caution">
    <text evidence="7">The sequence shown here is derived from an EMBL/GenBank/DDBJ whole genome shotgun (WGS) entry which is preliminary data.</text>
</comment>
<feature type="compositionally biased region" description="Acidic residues" evidence="5">
    <location>
        <begin position="1"/>
        <end position="10"/>
    </location>
</feature>
<organism evidence="7 8">
    <name type="scientific">Hypsibius exemplaris</name>
    <name type="common">Freshwater tardigrade</name>
    <dbReference type="NCBI Taxonomy" id="2072580"/>
    <lineage>
        <taxon>Eukaryota</taxon>
        <taxon>Metazoa</taxon>
        <taxon>Ecdysozoa</taxon>
        <taxon>Tardigrada</taxon>
        <taxon>Eutardigrada</taxon>
        <taxon>Parachela</taxon>
        <taxon>Hypsibioidea</taxon>
        <taxon>Hypsibiidae</taxon>
        <taxon>Hypsibius</taxon>
    </lineage>
</organism>
<gene>
    <name evidence="7" type="ORF">BV898_13653</name>
</gene>
<dbReference type="SMART" id="SM00360">
    <property type="entry name" value="RRM"/>
    <property type="match status" value="1"/>
</dbReference>
<dbReference type="EMBL" id="MTYJ01000154">
    <property type="protein sequence ID" value="OQV12094.1"/>
    <property type="molecule type" value="Genomic_DNA"/>
</dbReference>
<keyword evidence="3" id="KW-0539">Nucleus</keyword>
<evidence type="ECO:0000256" key="5">
    <source>
        <dbReference type="SAM" id="MobiDB-lite"/>
    </source>
</evidence>
<evidence type="ECO:0000256" key="3">
    <source>
        <dbReference type="ARBA" id="ARBA00023242"/>
    </source>
</evidence>
<feature type="compositionally biased region" description="Polar residues" evidence="5">
    <location>
        <begin position="180"/>
        <end position="191"/>
    </location>
</feature>
<dbReference type="Gene3D" id="3.30.70.330">
    <property type="match status" value="1"/>
</dbReference>
<dbReference type="SUPFAM" id="SSF54928">
    <property type="entry name" value="RNA-binding domain, RBD"/>
    <property type="match status" value="1"/>
</dbReference>
<accession>A0A1W0WA51</accession>
<dbReference type="InterPro" id="IPR000504">
    <property type="entry name" value="RRM_dom"/>
</dbReference>
<evidence type="ECO:0000256" key="4">
    <source>
        <dbReference type="PROSITE-ProRule" id="PRU00176"/>
    </source>
</evidence>
<evidence type="ECO:0000259" key="6">
    <source>
        <dbReference type="PROSITE" id="PS50102"/>
    </source>
</evidence>
<dbReference type="CDD" id="cd00590">
    <property type="entry name" value="RRM_SF"/>
    <property type="match status" value="1"/>
</dbReference>
<comment type="subcellular location">
    <subcellularLocation>
        <location evidence="1">Nucleus</location>
        <location evidence="1">Nucleolus</location>
    </subcellularLocation>
</comment>
<feature type="compositionally biased region" description="Basic residues" evidence="5">
    <location>
        <begin position="210"/>
        <end position="236"/>
    </location>
</feature>
<evidence type="ECO:0000256" key="2">
    <source>
        <dbReference type="ARBA" id="ARBA00022884"/>
    </source>
</evidence>
<evidence type="ECO:0000256" key="1">
    <source>
        <dbReference type="ARBA" id="ARBA00004604"/>
    </source>
</evidence>
<dbReference type="Proteomes" id="UP000192578">
    <property type="component" value="Unassembled WGS sequence"/>
</dbReference>
<feature type="region of interest" description="Disordered" evidence="5">
    <location>
        <begin position="1"/>
        <end position="21"/>
    </location>
</feature>
<dbReference type="AlphaFoldDB" id="A0A1W0WA51"/>
<evidence type="ECO:0000313" key="7">
    <source>
        <dbReference type="EMBL" id="OQV12094.1"/>
    </source>
</evidence>
<dbReference type="GO" id="GO:0005730">
    <property type="term" value="C:nucleolus"/>
    <property type="evidence" value="ECO:0007669"/>
    <property type="project" value="UniProtKB-SubCell"/>
</dbReference>
<feature type="region of interest" description="Disordered" evidence="5">
    <location>
        <begin position="156"/>
        <end position="236"/>
    </location>
</feature>
<dbReference type="GO" id="GO:0003723">
    <property type="term" value="F:RNA binding"/>
    <property type="evidence" value="ECO:0007669"/>
    <property type="project" value="UniProtKB-UniRule"/>
</dbReference>
<dbReference type="InterPro" id="IPR035979">
    <property type="entry name" value="RBD_domain_sf"/>
</dbReference>
<proteinExistence type="predicted"/>
<dbReference type="PANTHER" id="PTHR46754">
    <property type="entry name" value="MKI67 FHA DOMAIN-INTERACTING NUCLEOLAR PHOSPHOPROTEIN"/>
    <property type="match status" value="1"/>
</dbReference>
<dbReference type="InterPro" id="IPR012677">
    <property type="entry name" value="Nucleotide-bd_a/b_plait_sf"/>
</dbReference>